<evidence type="ECO:0000313" key="2">
    <source>
        <dbReference type="Proteomes" id="UP001221898"/>
    </source>
</evidence>
<dbReference type="EMBL" id="JAINUG010000125">
    <property type="protein sequence ID" value="KAJ8394483.1"/>
    <property type="molecule type" value="Genomic_DNA"/>
</dbReference>
<sequence length="180" mass="19909">MRRCTPPPRGSLPASPRHTWRVSGGMWHKCLVRCLGGGLCQGCRTYIRRAWGTNSCIRSAPHHHHHRYSTPSHTSRSPHWEWYAFVSASKASHGRPLRPSSGHQPTPHMSEGRVLILLLLDLGRGEGEPASFPVDCSQGGHRQLSPCLLLRAVFAACHRTWSPGEGIRIAVLSPQAVILL</sequence>
<reference evidence="1" key="1">
    <citation type="journal article" date="2023" name="Science">
        <title>Genome structures resolve the early diversification of teleost fishes.</title>
        <authorList>
            <person name="Parey E."/>
            <person name="Louis A."/>
            <person name="Montfort J."/>
            <person name="Bouchez O."/>
            <person name="Roques C."/>
            <person name="Iampietro C."/>
            <person name="Lluch J."/>
            <person name="Castinel A."/>
            <person name="Donnadieu C."/>
            <person name="Desvignes T."/>
            <person name="Floi Bucao C."/>
            <person name="Jouanno E."/>
            <person name="Wen M."/>
            <person name="Mejri S."/>
            <person name="Dirks R."/>
            <person name="Jansen H."/>
            <person name="Henkel C."/>
            <person name="Chen W.J."/>
            <person name="Zahm M."/>
            <person name="Cabau C."/>
            <person name="Klopp C."/>
            <person name="Thompson A.W."/>
            <person name="Robinson-Rechavi M."/>
            <person name="Braasch I."/>
            <person name="Lecointre G."/>
            <person name="Bobe J."/>
            <person name="Postlethwait J.H."/>
            <person name="Berthelot C."/>
            <person name="Roest Crollius H."/>
            <person name="Guiguen Y."/>
        </authorList>
    </citation>
    <scope>NUCLEOTIDE SEQUENCE</scope>
    <source>
        <strain evidence="1">NC1722</strain>
    </source>
</reference>
<accession>A0AAD7WF40</accession>
<gene>
    <name evidence="1" type="ORF">AAFF_G00044930</name>
</gene>
<protein>
    <submittedName>
        <fullName evidence="1">Uncharacterized protein</fullName>
    </submittedName>
</protein>
<dbReference type="Proteomes" id="UP001221898">
    <property type="component" value="Unassembled WGS sequence"/>
</dbReference>
<proteinExistence type="predicted"/>
<keyword evidence="2" id="KW-1185">Reference proteome</keyword>
<comment type="caution">
    <text evidence="1">The sequence shown here is derived from an EMBL/GenBank/DDBJ whole genome shotgun (WGS) entry which is preliminary data.</text>
</comment>
<dbReference type="AlphaFoldDB" id="A0AAD7WF40"/>
<name>A0AAD7WF40_9TELE</name>
<evidence type="ECO:0000313" key="1">
    <source>
        <dbReference type="EMBL" id="KAJ8394483.1"/>
    </source>
</evidence>
<organism evidence="1 2">
    <name type="scientific">Aldrovandia affinis</name>
    <dbReference type="NCBI Taxonomy" id="143900"/>
    <lineage>
        <taxon>Eukaryota</taxon>
        <taxon>Metazoa</taxon>
        <taxon>Chordata</taxon>
        <taxon>Craniata</taxon>
        <taxon>Vertebrata</taxon>
        <taxon>Euteleostomi</taxon>
        <taxon>Actinopterygii</taxon>
        <taxon>Neopterygii</taxon>
        <taxon>Teleostei</taxon>
        <taxon>Notacanthiformes</taxon>
        <taxon>Halosauridae</taxon>
        <taxon>Aldrovandia</taxon>
    </lineage>
</organism>